<dbReference type="Gene3D" id="1.20.5.190">
    <property type="match status" value="10"/>
</dbReference>
<dbReference type="InterPro" id="IPR000048">
    <property type="entry name" value="IQ_motif_EF-hand-BS"/>
</dbReference>
<dbReference type="SMART" id="SM00033">
    <property type="entry name" value="CH"/>
    <property type="match status" value="1"/>
</dbReference>
<evidence type="ECO:0000256" key="2">
    <source>
        <dbReference type="ARBA" id="ARBA00004496"/>
    </source>
</evidence>
<sequence length="2325" mass="276642">MMYFQIENTPEHIRRARRAEFVVKEAPKEECPRLVLAPFSRPPQVVFDNVLIGSTCERNLEVFNPSKQVQQITLGKSLPPGLVIHLPGEWLVLEPETCYCLTMMWTPTQPTGIRETIRFTNENRGRYDVIVVLKSVMNIKGKGAQPKGFKISPGKIKKKSSKKSPVAVYKKKSEIIYNTTQIQKTYKVIQSQQKVTHQMYNKENMAANDFAVDIRQDKCPFDSPGSIDFNFDTSEVFSNMRQPYKQDILQQTYDKSYTYNNTLNAPQNILKPSNKQTCDISGTELFDNLTFTPLKTLPAKVEKLDKGPKIILSMNSESELDDSLENKDYNKENQTHSIISVTSSQPPNKWLTVNHHTKVETHMETPTILSKKHPDTSSPKELNSPNFSINTEFSRISDLSFFPQRFSTERKTFPKLNNDTHDIFDLDHFKPGSDTYTKESPNTPMEPNFNQLYEMKPPNFFLKDQPKMCRQALFKDYQHQKENYDQRNQHQKEIYDQRNFMNAYENAWQNELRVDTRSPPPRSITPPLQSIPEESVQFSDTFNRTDQQMSTFTINRTFDKPPDRFSSIPATTQRQSWSKKAVRAEPDLWKIPISHVKKTIKSKASTKRDSSSSKISNTTFETNKSIIQNMSVNQVGNVYSQAATVDPFLSSTYFYDEEAVEKFENEFKRWLNCILTPPSDLDSNVEQKIDVGKAWIENRNKEVPAAPTKEQVSSAYHNSHRLESLRRSARTLLMSPEIAIVFQKLTAQIDKKLIAIRADRNLHLDVGLQKIIMELLLSYNPLWLRIGLEAIYGLVLPLHSNSDVEGLTTFIIQRMFKNPFLKNKHSKSNAPNMLLPAYMEAIKKFTLKKFFMLVFFLDQAKQRKLISHDPCLFCRNAVCKESREIIIRFTRELIAGIGDITKHLRPLGYVVSHKQSYLDEYKYAVHNIALDIRDGVRLTKVMEIILMKDGLLRQLRTPAISRLQKIHNVQVALNALKEANFVIVGEITSNDIADGHREKTLSLLWQIIHVFRAPLFERAANVIQTWWRKKYEVIVEKRKEEERILQERVNAASVIQCWWRRIQYNRLVEWKMQQITTATIIVQKYCRMWIHRSRLLRWKRSVLKIETWYRSVMMMREAKTQLERLRFEREELRRKAAIHLQCQVRRWLCVRQYTLQLKRIVIVQSLVRRFLVRKQYIRYKQAVVCIQQRYRGKLLMKAEMQDFATKRRSAILIQSYYRMMQQRRSYLKLKNAVKIIEERYRALLLMRYARSQYEALKQNVIKVQALYRRRKCQHEYLRQKELIISLQRRFRAHRLMKKEKEEFLRIKNAAIVLQTYIKSYLVMKKLRQDYLQIRQSTIFIQRYFRSYLEAKTQRNVYLRLRNATVTLQRFYRNLLLMRKERSEYLRLKKSVIVIQRMYRAQCLMRKQKEEYCKLRQATIVIQRRYVALTKMRAQKSEYLKLKSSCTTIQNAYRAFTLGRQQRKEYLKLRTAAIKIQNWFRSCKKGKEVQQQYQQAKQACVTIQKIYRAYVIGRKQRQEFIRIRTATIRIQTYYRSYIEMKTVRQQYIKIKTATVTIQRYYKSHLETKKQRASYLQMKNAAILIGDHYKRYKLTKKTKEDYLRLRDATLSIQRRYRSICAMRADRDKYIKTKLVITRLQQKYRAILAMRRDRQAYLRLQNAAKTIQNRYRAQKLMKCTQTMYSTMVTKCIVIQRFYRAIVAGRRQRKEYIDLKQSAIVLQRRYRALLAMRNDRKLYLNKKSAAIVIQRRFRSYCFMLKERQNYRNILKACTTIQAAYRAYTSGKRQRLQYNNVKSAAILIQRRFRLIRETRRIQIEYQTLRKAVMVIQSRYRAKKLARNMRENAAAQKIQNWYVATKKRDVCRQEYLTLKKYTILTQSVVRMLILRKRFVAIREATLCIQRFYRSYKLAIAERQRYVKTRISIIKLQSYVRSFIERRRFFRLRSAAVTIQAAYRLKKKRDLHKAQRLQAAICLQKHVRRYLVRSWYVKYIERVRFIQTIWRGKLLTRLIRCEFTQKRRIIVKFQAIIRGYLVRKQIQLKREHIQKIREEKRVYWAASKIQALFRGHKARMDIAHDKRVAAIRRRWRDGGLKSSQESMKERNEEAMEVLRNISGIETVIKAFRSLELLTEVFPMLYNDNASAIVHRVYTYMSVTNRSISSIEVLKSAAAVLVNLTRYRITGPKIYLRDRISPILKFMWRFSNSETQLFCIMATYLWLFSKYEHVKKDLTQLLNQPENHRMLVTIKGNVDRTKRMTTNIMRSKFHTPQPSKFISHTNNQSLNMSLCNTGQSTMLPALEPDYGIVRVDKPRYFEDAQQAISCLFHTYQL</sequence>
<dbReference type="CDD" id="cd23767">
    <property type="entry name" value="IQCD"/>
    <property type="match status" value="1"/>
</dbReference>
<dbReference type="CDD" id="cd21223">
    <property type="entry name" value="CH_ASPM_rpt1"/>
    <property type="match status" value="1"/>
</dbReference>
<dbReference type="InterPro" id="IPR001715">
    <property type="entry name" value="CH_dom"/>
</dbReference>
<evidence type="ECO:0000256" key="4">
    <source>
        <dbReference type="ARBA" id="ARBA00022553"/>
    </source>
</evidence>
<keyword evidence="10" id="KW-0539">Nucleus</keyword>
<keyword evidence="4" id="KW-0597">Phosphoprotein</keyword>
<dbReference type="Pfam" id="PF00307">
    <property type="entry name" value="CH"/>
    <property type="match status" value="1"/>
</dbReference>
<keyword evidence="11" id="KW-0131">Cell cycle</keyword>
<keyword evidence="5" id="KW-0132">Cell division</keyword>
<proteinExistence type="predicted"/>
<evidence type="ECO:0000259" key="13">
    <source>
        <dbReference type="PROSITE" id="PS50021"/>
    </source>
</evidence>
<accession>A0A2H1WXZ1</accession>
<evidence type="ECO:0000256" key="3">
    <source>
        <dbReference type="ARBA" id="ARBA00022490"/>
    </source>
</evidence>
<keyword evidence="3" id="KW-0963">Cytoplasm</keyword>
<dbReference type="InterPro" id="IPR031549">
    <property type="entry name" value="ASH"/>
</dbReference>
<dbReference type="InterPro" id="IPR051185">
    <property type="entry name" value="ASPM"/>
</dbReference>
<dbReference type="Pfam" id="PF00612">
    <property type="entry name" value="IQ"/>
    <property type="match status" value="8"/>
</dbReference>
<feature type="region of interest" description="Disordered" evidence="12">
    <location>
        <begin position="363"/>
        <end position="384"/>
    </location>
</feature>
<feature type="compositionally biased region" description="Polar residues" evidence="12">
    <location>
        <begin position="568"/>
        <end position="578"/>
    </location>
</feature>
<dbReference type="GO" id="GO:0000922">
    <property type="term" value="C:spindle pole"/>
    <property type="evidence" value="ECO:0007669"/>
    <property type="project" value="TreeGrafter"/>
</dbReference>
<comment type="subcellular location">
    <subcellularLocation>
        <location evidence="2">Cytoplasm</location>
    </subcellularLocation>
    <subcellularLocation>
        <location evidence="1">Nucleus</location>
    </subcellularLocation>
</comment>
<evidence type="ECO:0000256" key="11">
    <source>
        <dbReference type="ARBA" id="ARBA00023306"/>
    </source>
</evidence>
<evidence type="ECO:0000256" key="8">
    <source>
        <dbReference type="ARBA" id="ARBA00022860"/>
    </source>
</evidence>
<dbReference type="InterPro" id="IPR036872">
    <property type="entry name" value="CH_dom_sf"/>
</dbReference>
<evidence type="ECO:0000256" key="5">
    <source>
        <dbReference type="ARBA" id="ARBA00022618"/>
    </source>
</evidence>
<feature type="domain" description="Calponin-homology (CH)" evidence="13">
    <location>
        <begin position="880"/>
        <end position="1012"/>
    </location>
</feature>
<dbReference type="PANTHER" id="PTHR22706:SF1">
    <property type="entry name" value="ASSEMBLY FACTOR FOR SPINDLE MICROTUBULES"/>
    <property type="match status" value="1"/>
</dbReference>
<keyword evidence="7" id="KW-0498">Mitosis</keyword>
<organism evidence="14">
    <name type="scientific">Spodoptera frugiperda</name>
    <name type="common">Fall armyworm</name>
    <dbReference type="NCBI Taxonomy" id="7108"/>
    <lineage>
        <taxon>Eukaryota</taxon>
        <taxon>Metazoa</taxon>
        <taxon>Ecdysozoa</taxon>
        <taxon>Arthropoda</taxon>
        <taxon>Hexapoda</taxon>
        <taxon>Insecta</taxon>
        <taxon>Pterygota</taxon>
        <taxon>Neoptera</taxon>
        <taxon>Endopterygota</taxon>
        <taxon>Lepidoptera</taxon>
        <taxon>Glossata</taxon>
        <taxon>Ditrysia</taxon>
        <taxon>Noctuoidea</taxon>
        <taxon>Noctuidae</taxon>
        <taxon>Amphipyrinae</taxon>
        <taxon>Spodoptera</taxon>
    </lineage>
</organism>
<feature type="region of interest" description="Disordered" evidence="12">
    <location>
        <begin position="556"/>
        <end position="579"/>
    </location>
</feature>
<dbReference type="GO" id="GO:0005634">
    <property type="term" value="C:nucleus"/>
    <property type="evidence" value="ECO:0007669"/>
    <property type="project" value="UniProtKB-SubCell"/>
</dbReference>
<dbReference type="SUPFAM" id="SSF47576">
    <property type="entry name" value="Calponin-homology domain, CH-domain"/>
    <property type="match status" value="1"/>
</dbReference>
<dbReference type="SMART" id="SM00015">
    <property type="entry name" value="IQ"/>
    <property type="match status" value="28"/>
</dbReference>
<evidence type="ECO:0000313" key="14">
    <source>
        <dbReference type="EMBL" id="SOQ57940.1"/>
    </source>
</evidence>
<evidence type="ECO:0000256" key="7">
    <source>
        <dbReference type="ARBA" id="ARBA00022776"/>
    </source>
</evidence>
<dbReference type="GO" id="GO:0007051">
    <property type="term" value="P:spindle organization"/>
    <property type="evidence" value="ECO:0007669"/>
    <property type="project" value="UniProtKB-ARBA"/>
</dbReference>
<reference evidence="14" key="1">
    <citation type="submission" date="2016-07" db="EMBL/GenBank/DDBJ databases">
        <authorList>
            <person name="Bretaudeau A."/>
        </authorList>
    </citation>
    <scope>NUCLEOTIDE SEQUENCE</scope>
    <source>
        <strain evidence="14">Rice</strain>
        <tissue evidence="14">Whole body</tissue>
    </source>
</reference>
<evidence type="ECO:0000256" key="12">
    <source>
        <dbReference type="SAM" id="MobiDB-lite"/>
    </source>
</evidence>
<evidence type="ECO:0000256" key="9">
    <source>
        <dbReference type="ARBA" id="ARBA00023054"/>
    </source>
</evidence>
<dbReference type="GO" id="GO:0051301">
    <property type="term" value="P:cell division"/>
    <property type="evidence" value="ECO:0007669"/>
    <property type="project" value="UniProtKB-KW"/>
</dbReference>
<protein>
    <submittedName>
        <fullName evidence="14">SFRICE_000944</fullName>
    </submittedName>
</protein>
<dbReference type="GO" id="GO:0005516">
    <property type="term" value="F:calmodulin binding"/>
    <property type="evidence" value="ECO:0007669"/>
    <property type="project" value="UniProtKB-KW"/>
</dbReference>
<dbReference type="Pfam" id="PF15780">
    <property type="entry name" value="ASH"/>
    <property type="match status" value="1"/>
</dbReference>
<dbReference type="GO" id="GO:0051295">
    <property type="term" value="P:establishment of meiotic spindle localization"/>
    <property type="evidence" value="ECO:0007669"/>
    <property type="project" value="TreeGrafter"/>
</dbReference>
<dbReference type="Gene3D" id="1.10.418.10">
    <property type="entry name" value="Calponin-like domain"/>
    <property type="match status" value="1"/>
</dbReference>
<gene>
    <name evidence="14" type="ORF">SFRICE_000944</name>
</gene>
<dbReference type="PROSITE" id="PS50096">
    <property type="entry name" value="IQ"/>
    <property type="match status" value="7"/>
</dbReference>
<name>A0A2H1WXZ1_SPOFR</name>
<dbReference type="EMBL" id="ODYU01011923">
    <property type="protein sequence ID" value="SOQ57940.1"/>
    <property type="molecule type" value="Genomic_DNA"/>
</dbReference>
<dbReference type="GO" id="GO:0005737">
    <property type="term" value="C:cytoplasm"/>
    <property type="evidence" value="ECO:0007669"/>
    <property type="project" value="UniProtKB-SubCell"/>
</dbReference>
<evidence type="ECO:0000256" key="1">
    <source>
        <dbReference type="ARBA" id="ARBA00004123"/>
    </source>
</evidence>
<keyword evidence="9" id="KW-0175">Coiled coil</keyword>
<keyword evidence="8" id="KW-0112">Calmodulin-binding</keyword>
<evidence type="ECO:0000256" key="6">
    <source>
        <dbReference type="ARBA" id="ARBA00022737"/>
    </source>
</evidence>
<dbReference type="PROSITE" id="PS50021">
    <property type="entry name" value="CH"/>
    <property type="match status" value="1"/>
</dbReference>
<dbReference type="PANTHER" id="PTHR22706">
    <property type="entry name" value="ASSEMBLY FACTOR FOR SPINDLE MICROTUBULES"/>
    <property type="match status" value="1"/>
</dbReference>
<keyword evidence="6" id="KW-0677">Repeat</keyword>
<dbReference type="FunFam" id="1.10.418.10:FF:000051">
    <property type="entry name" value="Abnormal spindle-like microcephaly-associated protein homolog"/>
    <property type="match status" value="1"/>
</dbReference>
<evidence type="ECO:0000256" key="10">
    <source>
        <dbReference type="ARBA" id="ARBA00023242"/>
    </source>
</evidence>
<dbReference type="GO" id="GO:0000278">
    <property type="term" value="P:mitotic cell cycle"/>
    <property type="evidence" value="ECO:0007669"/>
    <property type="project" value="TreeGrafter"/>
</dbReference>